<dbReference type="Gene3D" id="1.10.3470.10">
    <property type="entry name" value="ABC transporter involved in vitamin B12 uptake, BtuC"/>
    <property type="match status" value="1"/>
</dbReference>
<dbReference type="PANTHER" id="PTHR30477:SF0">
    <property type="entry name" value="METAL TRANSPORT SYSTEM MEMBRANE PROTEIN TM_0125-RELATED"/>
    <property type="match status" value="1"/>
</dbReference>
<evidence type="ECO:0000256" key="4">
    <source>
        <dbReference type="ARBA" id="ARBA00022989"/>
    </source>
</evidence>
<dbReference type="GO" id="GO:0043190">
    <property type="term" value="C:ATP-binding cassette (ABC) transporter complex"/>
    <property type="evidence" value="ECO:0007669"/>
    <property type="project" value="InterPro"/>
</dbReference>
<keyword evidence="6" id="KW-0813">Transport</keyword>
<evidence type="ECO:0000256" key="6">
    <source>
        <dbReference type="RuleBase" id="RU003943"/>
    </source>
</evidence>
<feature type="transmembrane region" description="Helical" evidence="7">
    <location>
        <begin position="12"/>
        <end position="36"/>
    </location>
</feature>
<dbReference type="InterPro" id="IPR001626">
    <property type="entry name" value="ABC_TroCD"/>
</dbReference>
<feature type="transmembrane region" description="Helical" evidence="7">
    <location>
        <begin position="42"/>
        <end position="63"/>
    </location>
</feature>
<evidence type="ECO:0000313" key="9">
    <source>
        <dbReference type="Proteomes" id="UP000262583"/>
    </source>
</evidence>
<dbReference type="SUPFAM" id="SSF81345">
    <property type="entry name" value="ABC transporter involved in vitamin B12 uptake, BtuC"/>
    <property type="match status" value="1"/>
</dbReference>
<feature type="transmembrane region" description="Helical" evidence="7">
    <location>
        <begin position="100"/>
        <end position="120"/>
    </location>
</feature>
<feature type="transmembrane region" description="Helical" evidence="7">
    <location>
        <begin position="183"/>
        <end position="214"/>
    </location>
</feature>
<dbReference type="EMBL" id="CP030759">
    <property type="protein sequence ID" value="AXA34889.1"/>
    <property type="molecule type" value="Genomic_DNA"/>
</dbReference>
<evidence type="ECO:0000313" key="8">
    <source>
        <dbReference type="EMBL" id="AXA34889.1"/>
    </source>
</evidence>
<dbReference type="KEGG" id="schv:BRCON_0112"/>
<comment type="similarity">
    <text evidence="2 6">Belongs to the ABC-3 integral membrane protein family.</text>
</comment>
<dbReference type="Pfam" id="PF00950">
    <property type="entry name" value="ABC-3"/>
    <property type="match status" value="1"/>
</dbReference>
<dbReference type="AlphaFoldDB" id="A0A2Z4Y1Q1"/>
<dbReference type="GO" id="GO:0010043">
    <property type="term" value="P:response to zinc ion"/>
    <property type="evidence" value="ECO:0007669"/>
    <property type="project" value="TreeGrafter"/>
</dbReference>
<evidence type="ECO:0000256" key="7">
    <source>
        <dbReference type="SAM" id="Phobius"/>
    </source>
</evidence>
<comment type="subcellular location">
    <subcellularLocation>
        <location evidence="6">Cell membrane</location>
        <topology evidence="6">Multi-pass membrane protein</topology>
    </subcellularLocation>
    <subcellularLocation>
        <location evidence="1">Membrane</location>
        <topology evidence="1">Multi-pass membrane protein</topology>
    </subcellularLocation>
</comment>
<dbReference type="CDD" id="cd06550">
    <property type="entry name" value="TM_ABC_iron-siderophores_like"/>
    <property type="match status" value="1"/>
</dbReference>
<sequence>MIQALTDLFQFQFWRYAIAGGLAIALVCSVLSVYVVLRRMAFIGQGISHAAFGGIALGIYFFAGTAHAILGIYATALAFCLVVAWLIAATTRESRVSEDSAIGIFFVVAMALGVIFFKAARGYNQDAMSYLFGSVLALTRTDLWLIYGLGTLVLVPLILFQKQLLYYCFDMQMAEVSGVPVRFLHYLLLTLITITIVISVRLVGIILVSAFLVLPGATAHLLARRFAGMLGASVLLGLGTTLLGLVISCVTDLPAGATIVLIQFAVFLVVFALHRLRYRHVA</sequence>
<organism evidence="8 9">
    <name type="scientific">Sumerlaea chitinivorans</name>
    <dbReference type="NCBI Taxonomy" id="2250252"/>
    <lineage>
        <taxon>Bacteria</taxon>
        <taxon>Candidatus Sumerlaeota</taxon>
        <taxon>Candidatus Sumerlaeia</taxon>
        <taxon>Candidatus Sumerlaeales</taxon>
        <taxon>Candidatus Sumerlaeaceae</taxon>
        <taxon>Candidatus Sumerlaea</taxon>
    </lineage>
</organism>
<proteinExistence type="inferred from homology"/>
<keyword evidence="5 7" id="KW-0472">Membrane</keyword>
<accession>A0A2Z4Y1Q1</accession>
<dbReference type="Proteomes" id="UP000262583">
    <property type="component" value="Chromosome"/>
</dbReference>
<dbReference type="PANTHER" id="PTHR30477">
    <property type="entry name" value="ABC-TRANSPORTER METAL-BINDING PROTEIN"/>
    <property type="match status" value="1"/>
</dbReference>
<protein>
    <submittedName>
        <fullName evidence="8">Zinc ABC transporter, inner membrane permease protein ZnuB</fullName>
    </submittedName>
</protein>
<dbReference type="InterPro" id="IPR037294">
    <property type="entry name" value="ABC_BtuC-like"/>
</dbReference>
<feature type="transmembrane region" description="Helical" evidence="7">
    <location>
        <begin position="70"/>
        <end position="88"/>
    </location>
</feature>
<keyword evidence="4 7" id="KW-1133">Transmembrane helix</keyword>
<evidence type="ECO:0000256" key="1">
    <source>
        <dbReference type="ARBA" id="ARBA00004141"/>
    </source>
</evidence>
<feature type="transmembrane region" description="Helical" evidence="7">
    <location>
        <begin position="141"/>
        <end position="160"/>
    </location>
</feature>
<dbReference type="GO" id="GO:0055085">
    <property type="term" value="P:transmembrane transport"/>
    <property type="evidence" value="ECO:0007669"/>
    <property type="project" value="InterPro"/>
</dbReference>
<evidence type="ECO:0000256" key="5">
    <source>
        <dbReference type="ARBA" id="ARBA00023136"/>
    </source>
</evidence>
<feature type="transmembrane region" description="Helical" evidence="7">
    <location>
        <begin position="253"/>
        <end position="273"/>
    </location>
</feature>
<gene>
    <name evidence="8" type="ORF">BRCON_0112</name>
</gene>
<evidence type="ECO:0000256" key="3">
    <source>
        <dbReference type="ARBA" id="ARBA00022692"/>
    </source>
</evidence>
<reference evidence="8 9" key="1">
    <citation type="submission" date="2018-05" db="EMBL/GenBank/DDBJ databases">
        <title>A metagenomic window into the 2 km-deep terrestrial subsurface aquifer revealed taxonomically and functionally diverse microbial community comprising novel uncultured bacterial lineages.</title>
        <authorList>
            <person name="Kadnikov V.V."/>
            <person name="Mardanov A.V."/>
            <person name="Beletsky A.V."/>
            <person name="Banks D."/>
            <person name="Pimenov N.V."/>
            <person name="Frank Y.A."/>
            <person name="Karnachuk O.V."/>
            <person name="Ravin N.V."/>
        </authorList>
    </citation>
    <scope>NUCLEOTIDE SEQUENCE [LARGE SCALE GENOMIC DNA]</scope>
    <source>
        <strain evidence="8">BY</strain>
    </source>
</reference>
<evidence type="ECO:0000256" key="2">
    <source>
        <dbReference type="ARBA" id="ARBA00008034"/>
    </source>
</evidence>
<feature type="transmembrane region" description="Helical" evidence="7">
    <location>
        <begin position="226"/>
        <end position="247"/>
    </location>
</feature>
<name>A0A2Z4Y1Q1_SUMC1</name>
<keyword evidence="3 6" id="KW-0812">Transmembrane</keyword>